<proteinExistence type="predicted"/>
<dbReference type="Proteomes" id="UP000800035">
    <property type="component" value="Unassembled WGS sequence"/>
</dbReference>
<dbReference type="AlphaFoldDB" id="A0A6A5TXJ5"/>
<protein>
    <submittedName>
        <fullName evidence="1">Uncharacterized protein</fullName>
    </submittedName>
</protein>
<evidence type="ECO:0000313" key="2">
    <source>
        <dbReference type="Proteomes" id="UP000800035"/>
    </source>
</evidence>
<accession>A0A6A5TXJ5</accession>
<name>A0A6A5TXJ5_9PLEO</name>
<evidence type="ECO:0000313" key="1">
    <source>
        <dbReference type="EMBL" id="KAF1957593.1"/>
    </source>
</evidence>
<gene>
    <name evidence="1" type="ORF">CC80DRAFT_560998</name>
</gene>
<dbReference type="EMBL" id="ML976989">
    <property type="protein sequence ID" value="KAF1957593.1"/>
    <property type="molecule type" value="Genomic_DNA"/>
</dbReference>
<sequence length="253" mass="29861">MATMDLSNEWTIVFNQFKEAARCFVDDDLTKYKKTIADYKVHAEAYKAIVGERMLWDWRLLAHINEEGWKDIEKLYEVQTNLVNFGRNLAWNQYSERSVGMFRVEVLEYLDLQPQLAGPFWPRSPVERDTQILPEEHTYQATNEDFQTVFKIINNQPSDEWKQLLKAIEEPAHETDFKELSGLSTKYNRSSEQDENKKIAELYGIPMMAIHGIMRARDCPKGRVAYWQERNEWLRSKAKSKDPLSYKNIRGIL</sequence>
<reference evidence="1" key="1">
    <citation type="journal article" date="2020" name="Stud. Mycol.">
        <title>101 Dothideomycetes genomes: a test case for predicting lifestyles and emergence of pathogens.</title>
        <authorList>
            <person name="Haridas S."/>
            <person name="Albert R."/>
            <person name="Binder M."/>
            <person name="Bloem J."/>
            <person name="Labutti K."/>
            <person name="Salamov A."/>
            <person name="Andreopoulos B."/>
            <person name="Baker S."/>
            <person name="Barry K."/>
            <person name="Bills G."/>
            <person name="Bluhm B."/>
            <person name="Cannon C."/>
            <person name="Castanera R."/>
            <person name="Culley D."/>
            <person name="Daum C."/>
            <person name="Ezra D."/>
            <person name="Gonzalez J."/>
            <person name="Henrissat B."/>
            <person name="Kuo A."/>
            <person name="Liang C."/>
            <person name="Lipzen A."/>
            <person name="Lutzoni F."/>
            <person name="Magnuson J."/>
            <person name="Mondo S."/>
            <person name="Nolan M."/>
            <person name="Ohm R."/>
            <person name="Pangilinan J."/>
            <person name="Park H.-J."/>
            <person name="Ramirez L."/>
            <person name="Alfaro M."/>
            <person name="Sun H."/>
            <person name="Tritt A."/>
            <person name="Yoshinaga Y."/>
            <person name="Zwiers L.-H."/>
            <person name="Turgeon B."/>
            <person name="Goodwin S."/>
            <person name="Spatafora J."/>
            <person name="Crous P."/>
            <person name="Grigoriev I."/>
        </authorList>
    </citation>
    <scope>NUCLEOTIDE SEQUENCE</scope>
    <source>
        <strain evidence="1">CBS 675.92</strain>
    </source>
</reference>
<organism evidence="1 2">
    <name type="scientific">Byssothecium circinans</name>
    <dbReference type="NCBI Taxonomy" id="147558"/>
    <lineage>
        <taxon>Eukaryota</taxon>
        <taxon>Fungi</taxon>
        <taxon>Dikarya</taxon>
        <taxon>Ascomycota</taxon>
        <taxon>Pezizomycotina</taxon>
        <taxon>Dothideomycetes</taxon>
        <taxon>Pleosporomycetidae</taxon>
        <taxon>Pleosporales</taxon>
        <taxon>Massarineae</taxon>
        <taxon>Massarinaceae</taxon>
        <taxon>Byssothecium</taxon>
    </lineage>
</organism>
<keyword evidence="2" id="KW-1185">Reference proteome</keyword>